<name>A0A833J2A1_9HYPH</name>
<reference evidence="2 3" key="1">
    <citation type="submission" date="2019-10" db="EMBL/GenBank/DDBJ databases">
        <title>Draft Genome Sequence of the Caffeine Degrading Methylotroph Methylorubrum populi PINKEL.</title>
        <authorList>
            <person name="Dawson S.C."/>
            <person name="Zhang X."/>
            <person name="Wright M.E."/>
            <person name="Sharma G."/>
            <person name="Langner J.T."/>
            <person name="Ditty J.L."/>
            <person name="Subuyuj G.A."/>
        </authorList>
    </citation>
    <scope>NUCLEOTIDE SEQUENCE [LARGE SCALE GENOMIC DNA]</scope>
    <source>
        <strain evidence="2 3">Pinkel</strain>
    </source>
</reference>
<dbReference type="InterPro" id="IPR009937">
    <property type="entry name" value="Phage_holin_3_6"/>
</dbReference>
<dbReference type="EMBL" id="WEKV01000018">
    <property type="protein sequence ID" value="KAB7782914.1"/>
    <property type="molecule type" value="Genomic_DNA"/>
</dbReference>
<accession>A0A833J2A1</accession>
<protein>
    <recommendedName>
        <fullName evidence="4">Phage holin family protein</fullName>
    </recommendedName>
</protein>
<gene>
    <name evidence="2" type="ORF">F8B43_4208</name>
</gene>
<feature type="transmembrane region" description="Helical" evidence="1">
    <location>
        <begin position="88"/>
        <end position="110"/>
    </location>
</feature>
<dbReference type="AlphaFoldDB" id="A0A833J2A1"/>
<evidence type="ECO:0000313" key="3">
    <source>
        <dbReference type="Proteomes" id="UP000469949"/>
    </source>
</evidence>
<dbReference type="Pfam" id="PF07332">
    <property type="entry name" value="Phage_holin_3_6"/>
    <property type="match status" value="1"/>
</dbReference>
<evidence type="ECO:0000256" key="1">
    <source>
        <dbReference type="SAM" id="Phobius"/>
    </source>
</evidence>
<organism evidence="2 3">
    <name type="scientific">Methylorubrum populi</name>
    <dbReference type="NCBI Taxonomy" id="223967"/>
    <lineage>
        <taxon>Bacteria</taxon>
        <taxon>Pseudomonadati</taxon>
        <taxon>Pseudomonadota</taxon>
        <taxon>Alphaproteobacteria</taxon>
        <taxon>Hyphomicrobiales</taxon>
        <taxon>Methylobacteriaceae</taxon>
        <taxon>Methylorubrum</taxon>
    </lineage>
</organism>
<evidence type="ECO:0008006" key="4">
    <source>
        <dbReference type="Google" id="ProtNLM"/>
    </source>
</evidence>
<feature type="transmembrane region" description="Helical" evidence="1">
    <location>
        <begin position="51"/>
        <end position="76"/>
    </location>
</feature>
<keyword evidence="1" id="KW-1133">Transmembrane helix</keyword>
<dbReference type="RefSeq" id="WP_152278261.1">
    <property type="nucleotide sequence ID" value="NZ_CP136837.1"/>
</dbReference>
<sequence>MSEQAARDGRRDGDPRTTAVLMLGAIREASTHLGMLLRLARTEIRGNLRALAALVALFGGALLLVLTSLVLLLLALRDALAALIGSEALAALIVALPFVVIAAILVLMSLQKLSLRSPEA</sequence>
<proteinExistence type="predicted"/>
<evidence type="ECO:0000313" key="2">
    <source>
        <dbReference type="EMBL" id="KAB7782914.1"/>
    </source>
</evidence>
<keyword evidence="1" id="KW-0812">Transmembrane</keyword>
<comment type="caution">
    <text evidence="2">The sequence shown here is derived from an EMBL/GenBank/DDBJ whole genome shotgun (WGS) entry which is preliminary data.</text>
</comment>
<dbReference type="Proteomes" id="UP000469949">
    <property type="component" value="Unassembled WGS sequence"/>
</dbReference>
<keyword evidence="1" id="KW-0472">Membrane</keyword>